<feature type="binding site" evidence="7">
    <location>
        <position position="59"/>
    </location>
    <ligand>
        <name>Zn(2+)</name>
        <dbReference type="ChEBI" id="CHEBI:29105"/>
        <label>2</label>
    </ligand>
</feature>
<accession>A0A418ZXT9</accession>
<feature type="binding site" evidence="7">
    <location>
        <position position="131"/>
    </location>
    <ligand>
        <name>Zn(2+)</name>
        <dbReference type="ChEBI" id="CHEBI:29105"/>
        <label>2</label>
    </ligand>
</feature>
<evidence type="ECO:0000256" key="5">
    <source>
        <dbReference type="ARBA" id="ARBA00022801"/>
    </source>
</evidence>
<dbReference type="OrthoDB" id="9802248at2"/>
<dbReference type="GO" id="GO:0004416">
    <property type="term" value="F:hydroxyacylglutathione hydrolase activity"/>
    <property type="evidence" value="ECO:0007669"/>
    <property type="project" value="UniProtKB-UniRule"/>
</dbReference>
<evidence type="ECO:0000259" key="8">
    <source>
        <dbReference type="SMART" id="SM00849"/>
    </source>
</evidence>
<feature type="binding site" evidence="7">
    <location>
        <position position="131"/>
    </location>
    <ligand>
        <name>Zn(2+)</name>
        <dbReference type="ChEBI" id="CHEBI:29105"/>
        <label>1</label>
    </ligand>
</feature>
<dbReference type="EMBL" id="QZEV01000026">
    <property type="protein sequence ID" value="RJL05321.1"/>
    <property type="molecule type" value="Genomic_DNA"/>
</dbReference>
<comment type="subunit">
    <text evidence="7">Monomer.</text>
</comment>
<comment type="catalytic activity">
    <reaction evidence="1 7">
        <text>an S-(2-hydroxyacyl)glutathione + H2O = a 2-hydroxy carboxylate + glutathione + H(+)</text>
        <dbReference type="Rhea" id="RHEA:21864"/>
        <dbReference type="ChEBI" id="CHEBI:15377"/>
        <dbReference type="ChEBI" id="CHEBI:15378"/>
        <dbReference type="ChEBI" id="CHEBI:57925"/>
        <dbReference type="ChEBI" id="CHEBI:58896"/>
        <dbReference type="ChEBI" id="CHEBI:71261"/>
        <dbReference type="EC" id="3.1.2.6"/>
    </reaction>
</comment>
<comment type="similarity">
    <text evidence="3 7">Belongs to the metallo-beta-lactamase superfamily. Glyoxalase II family.</text>
</comment>
<keyword evidence="10" id="KW-1185">Reference proteome</keyword>
<feature type="binding site" evidence="7">
    <location>
        <position position="56"/>
    </location>
    <ligand>
        <name>Zn(2+)</name>
        <dbReference type="ChEBI" id="CHEBI:29105"/>
        <label>1</label>
    </ligand>
</feature>
<dbReference type="GO" id="GO:0046872">
    <property type="term" value="F:metal ion binding"/>
    <property type="evidence" value="ECO:0007669"/>
    <property type="project" value="UniProtKB-KW"/>
</dbReference>
<dbReference type="AlphaFoldDB" id="A0A418ZXT9"/>
<protein>
    <recommendedName>
        <fullName evidence="7">Hydroxyacylglutathione hydrolase</fullName>
        <ecNumber evidence="7">3.1.2.6</ecNumber>
    </recommendedName>
    <alternativeName>
        <fullName evidence="7">Glyoxalase II</fullName>
        <shortName evidence="7">Glx II</shortName>
    </alternativeName>
</protein>
<dbReference type="HAMAP" id="MF_01374">
    <property type="entry name" value="Glyoxalase_2"/>
    <property type="match status" value="1"/>
</dbReference>
<organism evidence="9 10">
    <name type="scientific">Paracoccus aestuarii</name>
    <dbReference type="NCBI Taxonomy" id="453842"/>
    <lineage>
        <taxon>Bacteria</taxon>
        <taxon>Pseudomonadati</taxon>
        <taxon>Pseudomonadota</taxon>
        <taxon>Alphaproteobacteria</taxon>
        <taxon>Rhodobacterales</taxon>
        <taxon>Paracoccaceae</taxon>
        <taxon>Paracoccus</taxon>
    </lineage>
</organism>
<dbReference type="InterPro" id="IPR050110">
    <property type="entry name" value="Glyoxalase_II_hydrolase"/>
</dbReference>
<name>A0A418ZXT9_9RHOB</name>
<dbReference type="RefSeq" id="WP_119885951.1">
    <property type="nucleotide sequence ID" value="NZ_CP067169.1"/>
</dbReference>
<evidence type="ECO:0000256" key="1">
    <source>
        <dbReference type="ARBA" id="ARBA00001623"/>
    </source>
</evidence>
<dbReference type="GO" id="GO:0019243">
    <property type="term" value="P:methylglyoxal catabolic process to D-lactate via S-lactoyl-glutathione"/>
    <property type="evidence" value="ECO:0007669"/>
    <property type="project" value="UniProtKB-UniRule"/>
</dbReference>
<evidence type="ECO:0000256" key="6">
    <source>
        <dbReference type="ARBA" id="ARBA00022833"/>
    </source>
</evidence>
<comment type="pathway">
    <text evidence="2 7">Secondary metabolite metabolism; methylglyoxal degradation; (R)-lactate from methylglyoxal: step 2/2.</text>
</comment>
<proteinExistence type="inferred from homology"/>
<dbReference type="EC" id="3.1.2.6" evidence="7"/>
<reference evidence="9 10" key="1">
    <citation type="submission" date="2018-09" db="EMBL/GenBank/DDBJ databases">
        <title>Paracoccus onubensis nov. sp. a moderate halophilic bacterium isolated from Gruta de las Maravillas (Aracena, Spain).</title>
        <authorList>
            <person name="Jurado V."/>
            <person name="Gutierrez-Patricio S."/>
            <person name="Gonzalez-Pimentel J.L."/>
            <person name="Laiz L."/>
            <person name="Saiz-Jimenez C."/>
        </authorList>
    </citation>
    <scope>NUCLEOTIDE SEQUENCE [LARGE SCALE GENOMIC DNA]</scope>
    <source>
        <strain evidence="9 10">DSM 19484</strain>
    </source>
</reference>
<evidence type="ECO:0000256" key="2">
    <source>
        <dbReference type="ARBA" id="ARBA00004963"/>
    </source>
</evidence>
<feature type="binding site" evidence="7">
    <location>
        <position position="54"/>
    </location>
    <ligand>
        <name>Zn(2+)</name>
        <dbReference type="ChEBI" id="CHEBI:29105"/>
        <label>1</label>
    </ligand>
</feature>
<feature type="domain" description="Metallo-beta-lactamase" evidence="8">
    <location>
        <begin position="13"/>
        <end position="169"/>
    </location>
</feature>
<dbReference type="Pfam" id="PF16123">
    <property type="entry name" value="HAGH_C"/>
    <property type="match status" value="1"/>
</dbReference>
<comment type="function">
    <text evidence="7">Thiolesterase that catalyzes the hydrolysis of S-D-lactoyl-glutathione to form glutathione and D-lactic acid.</text>
</comment>
<dbReference type="PANTHER" id="PTHR43705:SF1">
    <property type="entry name" value="HYDROXYACYLGLUTATHIONE HYDROLASE GLOB"/>
    <property type="match status" value="1"/>
</dbReference>
<dbReference type="PANTHER" id="PTHR43705">
    <property type="entry name" value="HYDROXYACYLGLUTATHIONE HYDROLASE"/>
    <property type="match status" value="1"/>
</dbReference>
<feature type="binding site" evidence="7">
    <location>
        <position position="169"/>
    </location>
    <ligand>
        <name>Zn(2+)</name>
        <dbReference type="ChEBI" id="CHEBI:29105"/>
        <label>2</label>
    </ligand>
</feature>
<dbReference type="InterPro" id="IPR032282">
    <property type="entry name" value="HAGH_C"/>
</dbReference>
<dbReference type="SUPFAM" id="SSF56281">
    <property type="entry name" value="Metallo-hydrolase/oxidoreductase"/>
    <property type="match status" value="1"/>
</dbReference>
<feature type="binding site" evidence="7">
    <location>
        <position position="58"/>
    </location>
    <ligand>
        <name>Zn(2+)</name>
        <dbReference type="ChEBI" id="CHEBI:29105"/>
        <label>2</label>
    </ligand>
</feature>
<comment type="caution">
    <text evidence="9">The sequence shown here is derived from an EMBL/GenBank/DDBJ whole genome shotgun (WGS) entry which is preliminary data.</text>
</comment>
<dbReference type="PIRSF" id="PIRSF005457">
    <property type="entry name" value="Glx"/>
    <property type="match status" value="1"/>
</dbReference>
<dbReference type="InterPro" id="IPR001279">
    <property type="entry name" value="Metallo-B-lactamas"/>
</dbReference>
<evidence type="ECO:0000256" key="3">
    <source>
        <dbReference type="ARBA" id="ARBA00006759"/>
    </source>
</evidence>
<evidence type="ECO:0000256" key="7">
    <source>
        <dbReference type="HAMAP-Rule" id="MF_01374"/>
    </source>
</evidence>
<evidence type="ECO:0000256" key="4">
    <source>
        <dbReference type="ARBA" id="ARBA00022723"/>
    </source>
</evidence>
<gene>
    <name evidence="7 9" type="primary">gloB</name>
    <name evidence="9" type="ORF">D3P06_07375</name>
</gene>
<sequence>MPLELVTLRCLSDNYAYLLHGDAGTVLVDAPEALPILTELEARGWSLDAILLTHHHDDHIQAVPEIVAATGARVIGASADAHRLPDLDLRVAPGEPLELLGEPVAVIEVSGHTVGHVAFHFPQSRMAFTADSLMAMGCGRLFEGDAPMMWDSLQRLAALPDDTLICSGHDYCAGNGAFALSVDPENDALKDRLRRIAEAESPCAPATLAEERATNPFLRAAALAAGLDMADAPPAEVFARLRAMKDAF</sequence>
<keyword evidence="4 7" id="KW-0479">Metal-binding</keyword>
<keyword evidence="6 7" id="KW-0862">Zinc</keyword>
<dbReference type="CDD" id="cd07723">
    <property type="entry name" value="hydroxyacylglutathione_hydrolase_MBL-fold"/>
    <property type="match status" value="1"/>
</dbReference>
<dbReference type="NCBIfam" id="TIGR03413">
    <property type="entry name" value="GSH_gloB"/>
    <property type="match status" value="1"/>
</dbReference>
<dbReference type="UniPathway" id="UPA00619">
    <property type="reaction ID" value="UER00676"/>
</dbReference>
<evidence type="ECO:0000313" key="9">
    <source>
        <dbReference type="EMBL" id="RJL05321.1"/>
    </source>
</evidence>
<keyword evidence="5 7" id="KW-0378">Hydrolase</keyword>
<dbReference type="SMART" id="SM00849">
    <property type="entry name" value="Lactamase_B"/>
    <property type="match status" value="1"/>
</dbReference>
<dbReference type="InterPro" id="IPR036866">
    <property type="entry name" value="RibonucZ/Hydroxyglut_hydro"/>
</dbReference>
<dbReference type="InterPro" id="IPR017782">
    <property type="entry name" value="Hydroxyacylglutathione_Hdrlase"/>
</dbReference>
<dbReference type="Gene3D" id="3.60.15.10">
    <property type="entry name" value="Ribonuclease Z/Hydroxyacylglutathione hydrolase-like"/>
    <property type="match status" value="1"/>
</dbReference>
<dbReference type="Proteomes" id="UP000285530">
    <property type="component" value="Unassembled WGS sequence"/>
</dbReference>
<dbReference type="Pfam" id="PF00753">
    <property type="entry name" value="Lactamase_B"/>
    <property type="match status" value="1"/>
</dbReference>
<feature type="binding site" evidence="7">
    <location>
        <position position="112"/>
    </location>
    <ligand>
        <name>Zn(2+)</name>
        <dbReference type="ChEBI" id="CHEBI:29105"/>
        <label>1</label>
    </ligand>
</feature>
<comment type="cofactor">
    <cofactor evidence="7">
        <name>Zn(2+)</name>
        <dbReference type="ChEBI" id="CHEBI:29105"/>
    </cofactor>
    <text evidence="7">Binds 2 Zn(2+) ions per subunit.</text>
</comment>
<evidence type="ECO:0000313" key="10">
    <source>
        <dbReference type="Proteomes" id="UP000285530"/>
    </source>
</evidence>
<dbReference type="InterPro" id="IPR035680">
    <property type="entry name" value="Clx_II_MBL"/>
</dbReference>